<dbReference type="KEGG" id="dau:Daud_0789"/>
<keyword evidence="1" id="KW-0479">Metal-binding</keyword>
<dbReference type="PROSITE" id="PS00198">
    <property type="entry name" value="4FE4S_FER_1"/>
    <property type="match status" value="1"/>
</dbReference>
<dbReference type="HOGENOM" id="CLU_142910_1_0_9"/>
<dbReference type="RefSeq" id="WP_012301895.1">
    <property type="nucleotide sequence ID" value="NC_010424.1"/>
</dbReference>
<feature type="domain" description="4Fe-4S ferredoxin-type" evidence="4">
    <location>
        <begin position="1"/>
        <end position="35"/>
    </location>
</feature>
<gene>
    <name evidence="5" type="ordered locus">Daud_0789</name>
</gene>
<dbReference type="Gene3D" id="3.30.70.20">
    <property type="match status" value="1"/>
</dbReference>
<reference evidence="6" key="1">
    <citation type="submission" date="2007-10" db="EMBL/GenBank/DDBJ databases">
        <title>Complete sequence of chromosome of Desulforudis audaxviator MP104C.</title>
        <authorList>
            <person name="Copeland A."/>
            <person name="Lucas S."/>
            <person name="Lapidus A."/>
            <person name="Barry K."/>
            <person name="Glavina del Rio T."/>
            <person name="Dalin E."/>
            <person name="Tice H."/>
            <person name="Bruce D."/>
            <person name="Pitluck S."/>
            <person name="Lowry S.R."/>
            <person name="Larimer F."/>
            <person name="Land M.L."/>
            <person name="Hauser L."/>
            <person name="Kyrpides N."/>
            <person name="Ivanova N.N."/>
            <person name="Richardson P."/>
        </authorList>
    </citation>
    <scope>NUCLEOTIDE SEQUENCE [LARGE SCALE GENOMIC DNA]</scope>
    <source>
        <strain evidence="6">MP104C</strain>
    </source>
</reference>
<name>B1I2U0_DESAP</name>
<dbReference type="EMBL" id="CP000860">
    <property type="protein sequence ID" value="ACA59309.1"/>
    <property type="molecule type" value="Genomic_DNA"/>
</dbReference>
<evidence type="ECO:0000259" key="4">
    <source>
        <dbReference type="PROSITE" id="PS51379"/>
    </source>
</evidence>
<accession>B1I2U0</accession>
<protein>
    <submittedName>
        <fullName evidence="5">4Fe-4S ferredoxin, iron-sulfur binding domain protein</fullName>
    </submittedName>
</protein>
<dbReference type="GO" id="GO:0051536">
    <property type="term" value="F:iron-sulfur cluster binding"/>
    <property type="evidence" value="ECO:0007669"/>
    <property type="project" value="UniProtKB-KW"/>
</dbReference>
<evidence type="ECO:0000313" key="6">
    <source>
        <dbReference type="Proteomes" id="UP000008544"/>
    </source>
</evidence>
<evidence type="ECO:0000256" key="1">
    <source>
        <dbReference type="ARBA" id="ARBA00022723"/>
    </source>
</evidence>
<dbReference type="SUPFAM" id="SSF54862">
    <property type="entry name" value="4Fe-4S ferredoxins"/>
    <property type="match status" value="1"/>
</dbReference>
<dbReference type="Pfam" id="PF12838">
    <property type="entry name" value="Fer4_7"/>
    <property type="match status" value="1"/>
</dbReference>
<dbReference type="STRING" id="477974.Daud_0789"/>
<proteinExistence type="predicted"/>
<keyword evidence="2" id="KW-0408">Iron</keyword>
<keyword evidence="3" id="KW-0411">Iron-sulfur</keyword>
<organism evidence="5 6">
    <name type="scientific">Desulforudis audaxviator (strain MP104C)</name>
    <dbReference type="NCBI Taxonomy" id="477974"/>
    <lineage>
        <taxon>Bacteria</taxon>
        <taxon>Bacillati</taxon>
        <taxon>Bacillota</taxon>
        <taxon>Clostridia</taxon>
        <taxon>Thermoanaerobacterales</taxon>
        <taxon>Candidatus Desulforudaceae</taxon>
        <taxon>Candidatus Desulforudis</taxon>
    </lineage>
</organism>
<dbReference type="AlphaFoldDB" id="B1I2U0"/>
<dbReference type="OrthoDB" id="9807879at2"/>
<evidence type="ECO:0000256" key="2">
    <source>
        <dbReference type="ARBA" id="ARBA00023004"/>
    </source>
</evidence>
<dbReference type="InterPro" id="IPR017900">
    <property type="entry name" value="4Fe4S_Fe_S_CS"/>
</dbReference>
<keyword evidence="6" id="KW-1185">Reference proteome</keyword>
<sequence length="107" mass="12180">MPPRVDNVKCDGCRNEREALCELICPGNLMALDTETNKGYCRSPRDCWDCMSCTKICPKGAIETRIPYQLGYYSAKLVPFTGTGKMTWTVVDIDGKVERFTFRTRNK</sequence>
<dbReference type="GO" id="GO:0046872">
    <property type="term" value="F:metal ion binding"/>
    <property type="evidence" value="ECO:0007669"/>
    <property type="project" value="UniProtKB-KW"/>
</dbReference>
<reference evidence="5 6" key="2">
    <citation type="journal article" date="2008" name="Science">
        <title>Environmental genomics reveals a single-species ecosystem deep within Earth.</title>
        <authorList>
            <person name="Chivian D."/>
            <person name="Brodie E.L."/>
            <person name="Alm E.J."/>
            <person name="Culley D.E."/>
            <person name="Dehal P.S."/>
            <person name="Desantis T.Z."/>
            <person name="Gihring T.M."/>
            <person name="Lapidus A."/>
            <person name="Lin L.H."/>
            <person name="Lowry S.R."/>
            <person name="Moser D.P."/>
            <person name="Richardson P.M."/>
            <person name="Southam G."/>
            <person name="Wanger G."/>
            <person name="Pratt L.M."/>
            <person name="Andersen G.L."/>
            <person name="Hazen T.C."/>
            <person name="Brockman F.J."/>
            <person name="Arkin A.P."/>
            <person name="Onstott T.C."/>
        </authorList>
    </citation>
    <scope>NUCLEOTIDE SEQUENCE [LARGE SCALE GENOMIC DNA]</scope>
    <source>
        <strain evidence="5 6">MP104C</strain>
    </source>
</reference>
<evidence type="ECO:0000256" key="3">
    <source>
        <dbReference type="ARBA" id="ARBA00023014"/>
    </source>
</evidence>
<dbReference type="Proteomes" id="UP000008544">
    <property type="component" value="Chromosome"/>
</dbReference>
<feature type="domain" description="4Fe-4S ferredoxin-type" evidence="4">
    <location>
        <begin position="38"/>
        <end position="67"/>
    </location>
</feature>
<dbReference type="InterPro" id="IPR017896">
    <property type="entry name" value="4Fe4S_Fe-S-bd"/>
</dbReference>
<evidence type="ECO:0000313" key="5">
    <source>
        <dbReference type="EMBL" id="ACA59309.1"/>
    </source>
</evidence>
<dbReference type="PROSITE" id="PS51379">
    <property type="entry name" value="4FE4S_FER_2"/>
    <property type="match status" value="2"/>
</dbReference>
<dbReference type="eggNOG" id="COG1146">
    <property type="taxonomic scope" value="Bacteria"/>
</dbReference>